<feature type="region of interest" description="Disordered" evidence="7">
    <location>
        <begin position="20"/>
        <end position="49"/>
    </location>
</feature>
<evidence type="ECO:0000256" key="7">
    <source>
        <dbReference type="SAM" id="MobiDB-lite"/>
    </source>
</evidence>
<dbReference type="InterPro" id="IPR027417">
    <property type="entry name" value="P-loop_NTPase"/>
</dbReference>
<comment type="function">
    <text evidence="6">RNA helicase.</text>
</comment>
<evidence type="ECO:0000256" key="3">
    <source>
        <dbReference type="ARBA" id="ARBA00022806"/>
    </source>
</evidence>
<keyword evidence="1 6" id="KW-0547">Nucleotide-binding</keyword>
<evidence type="ECO:0000259" key="9">
    <source>
        <dbReference type="PROSITE" id="PS51195"/>
    </source>
</evidence>
<sequence>MVCKDLLWGRIQHRSTYTSSYINNESDEEEESEDSSSEDELEGKELDQLRQSASSANEPLSSAKSFSELGLSSWLIQQLSTMRIMKPTPVQACANCIPQVLKGQDVLGCAKTGTGKTLAFVLPILNEVGIFKCLCIKLAVDPYGIFALVLTPTRELASQIYDQFVALGKPIALK</sequence>
<dbReference type="PANTHER" id="PTHR24031">
    <property type="entry name" value="RNA HELICASE"/>
    <property type="match status" value="1"/>
</dbReference>
<evidence type="ECO:0000313" key="11">
    <source>
        <dbReference type="Proteomes" id="UP000270094"/>
    </source>
</evidence>
<dbReference type="OrthoDB" id="10261904at2759"/>
<evidence type="ECO:0000256" key="1">
    <source>
        <dbReference type="ARBA" id="ARBA00022741"/>
    </source>
</evidence>
<feature type="domain" description="DEAD-box RNA helicase Q" evidence="9">
    <location>
        <begin position="64"/>
        <end position="92"/>
    </location>
</feature>
<dbReference type="InterPro" id="IPR011545">
    <property type="entry name" value="DEAD/DEAH_box_helicase_dom"/>
</dbReference>
<gene>
    <name evidence="10" type="ORF">SVUK_LOCUS12677</name>
</gene>
<keyword evidence="11" id="KW-1185">Reference proteome</keyword>
<comment type="similarity">
    <text evidence="6">Belongs to the DEAD box helicase family.</text>
</comment>
<dbReference type="PROSITE" id="PS51192">
    <property type="entry name" value="HELICASE_ATP_BIND_1"/>
    <property type="match status" value="1"/>
</dbReference>
<evidence type="ECO:0000256" key="4">
    <source>
        <dbReference type="ARBA" id="ARBA00022840"/>
    </source>
</evidence>
<comment type="domain">
    <text evidence="6">The Q motif is unique to and characteristic of the DEAD box family of RNA helicases and controls ATP binding and hydrolysis.</text>
</comment>
<dbReference type="InterPro" id="IPR014014">
    <property type="entry name" value="RNA_helicase_DEAD_Q_motif"/>
</dbReference>
<dbReference type="AlphaFoldDB" id="A0A3P7JCD0"/>
<evidence type="ECO:0000256" key="2">
    <source>
        <dbReference type="ARBA" id="ARBA00022801"/>
    </source>
</evidence>
<organism evidence="10 11">
    <name type="scientific">Strongylus vulgaris</name>
    <name type="common">Blood worm</name>
    <dbReference type="NCBI Taxonomy" id="40348"/>
    <lineage>
        <taxon>Eukaryota</taxon>
        <taxon>Metazoa</taxon>
        <taxon>Ecdysozoa</taxon>
        <taxon>Nematoda</taxon>
        <taxon>Chromadorea</taxon>
        <taxon>Rhabditida</taxon>
        <taxon>Rhabditina</taxon>
        <taxon>Rhabditomorpha</taxon>
        <taxon>Strongyloidea</taxon>
        <taxon>Strongylidae</taxon>
        <taxon>Strongylus</taxon>
    </lineage>
</organism>
<feature type="compositionally biased region" description="Acidic residues" evidence="7">
    <location>
        <begin position="25"/>
        <end position="42"/>
    </location>
</feature>
<dbReference type="GO" id="GO:0005524">
    <property type="term" value="F:ATP binding"/>
    <property type="evidence" value="ECO:0007669"/>
    <property type="project" value="UniProtKB-UniRule"/>
</dbReference>
<dbReference type="Gene3D" id="3.40.50.300">
    <property type="entry name" value="P-loop containing nucleotide triphosphate hydrolases"/>
    <property type="match status" value="1"/>
</dbReference>
<keyword evidence="3 6" id="KW-0347">Helicase</keyword>
<comment type="catalytic activity">
    <reaction evidence="6">
        <text>ATP + H2O = ADP + phosphate + H(+)</text>
        <dbReference type="Rhea" id="RHEA:13065"/>
        <dbReference type="ChEBI" id="CHEBI:15377"/>
        <dbReference type="ChEBI" id="CHEBI:15378"/>
        <dbReference type="ChEBI" id="CHEBI:30616"/>
        <dbReference type="ChEBI" id="CHEBI:43474"/>
        <dbReference type="ChEBI" id="CHEBI:456216"/>
        <dbReference type="EC" id="3.6.4.13"/>
    </reaction>
</comment>
<evidence type="ECO:0000259" key="8">
    <source>
        <dbReference type="PROSITE" id="PS51192"/>
    </source>
</evidence>
<keyword evidence="6" id="KW-0694">RNA-binding</keyword>
<accession>A0A3P7JCD0</accession>
<feature type="domain" description="Helicase ATP-binding" evidence="8">
    <location>
        <begin position="97"/>
        <end position="174"/>
    </location>
</feature>
<protein>
    <recommendedName>
        <fullName evidence="6">ATP-dependent RNA helicase</fullName>
        <ecNumber evidence="6">3.6.4.13</ecNumber>
    </recommendedName>
</protein>
<feature type="non-terminal residue" evidence="10">
    <location>
        <position position="174"/>
    </location>
</feature>
<reference evidence="10 11" key="1">
    <citation type="submission" date="2018-11" db="EMBL/GenBank/DDBJ databases">
        <authorList>
            <consortium name="Pathogen Informatics"/>
        </authorList>
    </citation>
    <scope>NUCLEOTIDE SEQUENCE [LARGE SCALE GENOMIC DNA]</scope>
</reference>
<dbReference type="GO" id="GO:0003723">
    <property type="term" value="F:RNA binding"/>
    <property type="evidence" value="ECO:0007669"/>
    <property type="project" value="UniProtKB-UniRule"/>
</dbReference>
<dbReference type="Proteomes" id="UP000270094">
    <property type="component" value="Unassembled WGS sequence"/>
</dbReference>
<feature type="short sequence motif" description="Q motif" evidence="5">
    <location>
        <begin position="64"/>
        <end position="92"/>
    </location>
</feature>
<keyword evidence="4 6" id="KW-0067">ATP-binding</keyword>
<dbReference type="SUPFAM" id="SSF52540">
    <property type="entry name" value="P-loop containing nucleoside triphosphate hydrolases"/>
    <property type="match status" value="1"/>
</dbReference>
<dbReference type="InterPro" id="IPR014001">
    <property type="entry name" value="Helicase_ATP-bd"/>
</dbReference>
<dbReference type="GO" id="GO:0003724">
    <property type="term" value="F:RNA helicase activity"/>
    <property type="evidence" value="ECO:0007669"/>
    <property type="project" value="UniProtKB-EC"/>
</dbReference>
<dbReference type="EC" id="3.6.4.13" evidence="6"/>
<dbReference type="Pfam" id="PF00270">
    <property type="entry name" value="DEAD"/>
    <property type="match status" value="1"/>
</dbReference>
<evidence type="ECO:0000256" key="5">
    <source>
        <dbReference type="PROSITE-ProRule" id="PRU00552"/>
    </source>
</evidence>
<name>A0A3P7JCD0_STRVU</name>
<evidence type="ECO:0000313" key="10">
    <source>
        <dbReference type="EMBL" id="VDM77679.1"/>
    </source>
</evidence>
<keyword evidence="2 6" id="KW-0378">Hydrolase</keyword>
<dbReference type="PROSITE" id="PS51195">
    <property type="entry name" value="Q_MOTIF"/>
    <property type="match status" value="1"/>
</dbReference>
<evidence type="ECO:0000256" key="6">
    <source>
        <dbReference type="RuleBase" id="RU365068"/>
    </source>
</evidence>
<dbReference type="GO" id="GO:0016787">
    <property type="term" value="F:hydrolase activity"/>
    <property type="evidence" value="ECO:0007669"/>
    <property type="project" value="UniProtKB-KW"/>
</dbReference>
<proteinExistence type="inferred from homology"/>
<dbReference type="EMBL" id="UYYB01099853">
    <property type="protein sequence ID" value="VDM77679.1"/>
    <property type="molecule type" value="Genomic_DNA"/>
</dbReference>